<dbReference type="EMBL" id="JABXBU010000011">
    <property type="protein sequence ID" value="KAF8790238.1"/>
    <property type="molecule type" value="Genomic_DNA"/>
</dbReference>
<evidence type="ECO:0000313" key="1">
    <source>
        <dbReference type="EMBL" id="KAF8790238.1"/>
    </source>
</evidence>
<dbReference type="Proteomes" id="UP000807504">
    <property type="component" value="Unassembled WGS sequence"/>
</dbReference>
<evidence type="ECO:0000313" key="2">
    <source>
        <dbReference type="Proteomes" id="UP000807504"/>
    </source>
</evidence>
<dbReference type="AlphaFoldDB" id="A0A8T0FJ51"/>
<reference evidence="1" key="2">
    <citation type="submission" date="2020-06" db="EMBL/GenBank/DDBJ databases">
        <authorList>
            <person name="Sheffer M."/>
        </authorList>
    </citation>
    <scope>NUCLEOTIDE SEQUENCE</scope>
</reference>
<reference evidence="1" key="1">
    <citation type="journal article" date="2020" name="bioRxiv">
        <title>Chromosome-level reference genome of the European wasp spider Argiope bruennichi: a resource for studies on range expansion and evolutionary adaptation.</title>
        <authorList>
            <person name="Sheffer M.M."/>
            <person name="Hoppe A."/>
            <person name="Krehenwinkel H."/>
            <person name="Uhl G."/>
            <person name="Kuss A.W."/>
            <person name="Jensen L."/>
            <person name="Jensen C."/>
            <person name="Gillespie R.G."/>
            <person name="Hoff K.J."/>
            <person name="Prost S."/>
        </authorList>
    </citation>
    <scope>NUCLEOTIDE SEQUENCE</scope>
</reference>
<sequence>MPPTFIPGLTLVEQSYGSPSEAKSEFLQDAEDMYQDKNSAPSIERSNASTVYKELVEEARYRLRNKRSSTSVATPSKEPLSAAKMISGVKKILKKLKNNNDNKKIALVNLPPSEIHKISPAEQRKLVDEASKSIREFIDYLEACKTYELSPVHSKLCSESPSTSIAIPVKEPLNSAKIISEAEKLVKKLIEINEANIKFTELFIPPTQICEFRTAKQTWLNGQATKFIKEFIEYLEVCKRSELSPVCRERRIYSPYAEGSAFAEEVKTKKVEEALGKFIEPKGDDKRIPRSVEHASISTLGTFLETTNNSCYKSPATSGEQSHASVPTVGRKFLPEIRKHKPVYETPAPKCACPSKDFHYVDCSLRHTTLNKF</sequence>
<organism evidence="1 2">
    <name type="scientific">Argiope bruennichi</name>
    <name type="common">Wasp spider</name>
    <name type="synonym">Aranea bruennichi</name>
    <dbReference type="NCBI Taxonomy" id="94029"/>
    <lineage>
        <taxon>Eukaryota</taxon>
        <taxon>Metazoa</taxon>
        <taxon>Ecdysozoa</taxon>
        <taxon>Arthropoda</taxon>
        <taxon>Chelicerata</taxon>
        <taxon>Arachnida</taxon>
        <taxon>Araneae</taxon>
        <taxon>Araneomorphae</taxon>
        <taxon>Entelegynae</taxon>
        <taxon>Araneoidea</taxon>
        <taxon>Araneidae</taxon>
        <taxon>Argiope</taxon>
    </lineage>
</organism>
<proteinExistence type="predicted"/>
<name>A0A8T0FJ51_ARGBR</name>
<comment type="caution">
    <text evidence="1">The sequence shown here is derived from an EMBL/GenBank/DDBJ whole genome shotgun (WGS) entry which is preliminary data.</text>
</comment>
<protein>
    <submittedName>
        <fullName evidence="1">Uncharacterized protein</fullName>
    </submittedName>
</protein>
<accession>A0A8T0FJ51</accession>
<keyword evidence="2" id="KW-1185">Reference proteome</keyword>
<gene>
    <name evidence="1" type="ORF">HNY73_005296</name>
</gene>